<dbReference type="Proteomes" id="UP000770661">
    <property type="component" value="Unassembled WGS sequence"/>
</dbReference>
<protein>
    <submittedName>
        <fullName evidence="1">Uncharacterized protein</fullName>
    </submittedName>
</protein>
<comment type="caution">
    <text evidence="1">The sequence shown here is derived from an EMBL/GenBank/DDBJ whole genome shotgun (WGS) entry which is preliminary data.</text>
</comment>
<dbReference type="AlphaFoldDB" id="A0A8J4Y9P4"/>
<proteinExistence type="predicted"/>
<dbReference type="EMBL" id="JACEEZ010013983">
    <property type="protein sequence ID" value="KAG0719766.1"/>
    <property type="molecule type" value="Genomic_DNA"/>
</dbReference>
<evidence type="ECO:0000313" key="2">
    <source>
        <dbReference type="Proteomes" id="UP000770661"/>
    </source>
</evidence>
<gene>
    <name evidence="1" type="ORF">GWK47_049839</name>
</gene>
<organism evidence="1 2">
    <name type="scientific">Chionoecetes opilio</name>
    <name type="common">Atlantic snow crab</name>
    <name type="synonym">Cancer opilio</name>
    <dbReference type="NCBI Taxonomy" id="41210"/>
    <lineage>
        <taxon>Eukaryota</taxon>
        <taxon>Metazoa</taxon>
        <taxon>Ecdysozoa</taxon>
        <taxon>Arthropoda</taxon>
        <taxon>Crustacea</taxon>
        <taxon>Multicrustacea</taxon>
        <taxon>Malacostraca</taxon>
        <taxon>Eumalacostraca</taxon>
        <taxon>Eucarida</taxon>
        <taxon>Decapoda</taxon>
        <taxon>Pleocyemata</taxon>
        <taxon>Brachyura</taxon>
        <taxon>Eubrachyura</taxon>
        <taxon>Majoidea</taxon>
        <taxon>Majidae</taxon>
        <taxon>Chionoecetes</taxon>
    </lineage>
</organism>
<accession>A0A8J4Y9P4</accession>
<keyword evidence="2" id="KW-1185">Reference proteome</keyword>
<evidence type="ECO:0000313" key="1">
    <source>
        <dbReference type="EMBL" id="KAG0719766.1"/>
    </source>
</evidence>
<name>A0A8J4Y9P4_CHIOP</name>
<sequence>MSETAAVSPRRPFQKFTAFCPGRREKYTVLYGRIHTYRRFAVFASATTLLSSIQPHNCQVVLSINDERMEPTGGRDAPWSCPVTHGEKSCMSRRALHGHDVFFQDGARRKVDTCEPGLRGGPPLKSHWPPQITFGGGLLVGGSWWEARCPGPMCPTLSPALLISFYLASECP</sequence>
<reference evidence="1" key="1">
    <citation type="submission" date="2020-07" db="EMBL/GenBank/DDBJ databases">
        <title>The High-quality genome of the commercially important snow crab, Chionoecetes opilio.</title>
        <authorList>
            <person name="Jeong J.-H."/>
            <person name="Ryu S."/>
        </authorList>
    </citation>
    <scope>NUCLEOTIDE SEQUENCE</scope>
    <source>
        <strain evidence="1">MADBK_172401_WGS</strain>
        <tissue evidence="1">Digestive gland</tissue>
    </source>
</reference>